<proteinExistence type="predicted"/>
<gene>
    <name evidence="2" type="ORF">PTSG_07446</name>
</gene>
<dbReference type="OrthoDB" id="5212at2759"/>
<accession>F2UIR3</accession>
<dbReference type="InterPro" id="IPR036844">
    <property type="entry name" value="Hint_dom_sf"/>
</dbReference>
<dbReference type="AlphaFoldDB" id="F2UIR3"/>
<dbReference type="RefSeq" id="XP_004990951.1">
    <property type="nucleotide sequence ID" value="XM_004990894.1"/>
</dbReference>
<dbReference type="STRING" id="946362.F2UIR3"/>
<dbReference type="PANTHER" id="PTHR11889:SF31">
    <property type="entry name" value="PROTEIN HEDGEHOG"/>
    <property type="match status" value="1"/>
</dbReference>
<dbReference type="GO" id="GO:0016540">
    <property type="term" value="P:protein autoprocessing"/>
    <property type="evidence" value="ECO:0007669"/>
    <property type="project" value="InterPro"/>
</dbReference>
<feature type="domain" description="Hint" evidence="1">
    <location>
        <begin position="121"/>
        <end position="239"/>
    </location>
</feature>
<evidence type="ECO:0000313" key="2">
    <source>
        <dbReference type="EMBL" id="EGD77112.1"/>
    </source>
</evidence>
<sequence length="320" mass="34584">MPRAFLTKVWASSTFYIDYSEGIQFVIDGGAPVGTEIKCVGVSDEPSNPHASALSNTTEFWALDISSDINYFALLADATGETQTLQSGSLFDNFTHGCSARLKGSGADCPVVLSDPTTTSPSCFPGWAEVILENGERVQLRDLKTGDRVLCLQASAGNALGYCELKTFQHVELNGTTTSVELHYTDNDGNPALMSATPDHFVFRADEDVCVADGVTVQPAGEFIFTGEFAVGDRMLRYDADLGVMYTVNITSISYAIEPDYFTPLTDDGSTLFVEDVFASSFALLESPDALRLGTAPIWQNADDRFTVLYRDVGSVSNVM</sequence>
<reference evidence="2" key="1">
    <citation type="submission" date="2009-08" db="EMBL/GenBank/DDBJ databases">
        <title>Annotation of Salpingoeca rosetta.</title>
        <authorList>
            <consortium name="The Broad Institute Genome Sequencing Platform"/>
            <person name="Russ C."/>
            <person name="Cuomo C."/>
            <person name="Burger G."/>
            <person name="Gray M.W."/>
            <person name="Holland P.W.H."/>
            <person name="King N."/>
            <person name="Lang F.B.F."/>
            <person name="Roger A.J."/>
            <person name="Ruiz-Trillo I."/>
            <person name="Young S.K."/>
            <person name="Zeng Q."/>
            <person name="Gargeya S."/>
            <person name="Alvarado L."/>
            <person name="Berlin A."/>
            <person name="Chapman S.B."/>
            <person name="Chen Z."/>
            <person name="Freedman E."/>
            <person name="Gellesch M."/>
            <person name="Goldberg J."/>
            <person name="Griggs A."/>
            <person name="Gujja S."/>
            <person name="Heilman E."/>
            <person name="Heiman D."/>
            <person name="Howarth C."/>
            <person name="Mehta T."/>
            <person name="Neiman D."/>
            <person name="Pearson M."/>
            <person name="Roberts A."/>
            <person name="Saif S."/>
            <person name="Shea T."/>
            <person name="Shenoy N."/>
            <person name="Sisk P."/>
            <person name="Stolte C."/>
            <person name="Sykes S."/>
            <person name="White J."/>
            <person name="Yandava C."/>
            <person name="Haas B."/>
            <person name="Nusbaum C."/>
            <person name="Birren B."/>
        </authorList>
    </citation>
    <scope>NUCLEOTIDE SEQUENCE [LARGE SCALE GENOMIC DNA]</scope>
    <source>
        <strain evidence="2">ATCC 50818</strain>
    </source>
</reference>
<dbReference type="GeneID" id="16071513"/>
<dbReference type="InterPro" id="IPR050387">
    <property type="entry name" value="Hedgehog_Signaling"/>
</dbReference>
<dbReference type="Gene3D" id="2.170.16.10">
    <property type="entry name" value="Hedgehog/Intein (Hint) domain"/>
    <property type="match status" value="1"/>
</dbReference>
<name>F2UIR3_SALR5</name>
<protein>
    <recommendedName>
        <fullName evidence="1">Hint domain-containing protein</fullName>
    </recommendedName>
</protein>
<dbReference type="Proteomes" id="UP000007799">
    <property type="component" value="Unassembled WGS sequence"/>
</dbReference>
<dbReference type="PANTHER" id="PTHR11889">
    <property type="entry name" value="HEDGEHOG"/>
    <property type="match status" value="1"/>
</dbReference>
<dbReference type="InterPro" id="IPR003587">
    <property type="entry name" value="Hint_dom_N"/>
</dbReference>
<evidence type="ECO:0000313" key="3">
    <source>
        <dbReference type="Proteomes" id="UP000007799"/>
    </source>
</evidence>
<dbReference type="InParanoid" id="F2UIR3"/>
<dbReference type="InterPro" id="IPR001767">
    <property type="entry name" value="Hedgehog_Hint"/>
</dbReference>
<dbReference type="SUPFAM" id="SSF51294">
    <property type="entry name" value="Hedgehog/intein (Hint) domain"/>
    <property type="match status" value="1"/>
</dbReference>
<dbReference type="CDD" id="cd00081">
    <property type="entry name" value="Hint"/>
    <property type="match status" value="1"/>
</dbReference>
<dbReference type="EMBL" id="GL832976">
    <property type="protein sequence ID" value="EGD77112.1"/>
    <property type="molecule type" value="Genomic_DNA"/>
</dbReference>
<dbReference type="KEGG" id="sre:PTSG_07446"/>
<organism evidence="3">
    <name type="scientific">Salpingoeca rosetta (strain ATCC 50818 / BSB-021)</name>
    <dbReference type="NCBI Taxonomy" id="946362"/>
    <lineage>
        <taxon>Eukaryota</taxon>
        <taxon>Choanoflagellata</taxon>
        <taxon>Craspedida</taxon>
        <taxon>Salpingoecidae</taxon>
        <taxon>Salpingoeca</taxon>
    </lineage>
</organism>
<keyword evidence="3" id="KW-1185">Reference proteome</keyword>
<dbReference type="Pfam" id="PF01079">
    <property type="entry name" value="Hint"/>
    <property type="match status" value="1"/>
</dbReference>
<evidence type="ECO:0000259" key="1">
    <source>
        <dbReference type="SMART" id="SM00306"/>
    </source>
</evidence>
<dbReference type="SMART" id="SM00306">
    <property type="entry name" value="HintN"/>
    <property type="match status" value="1"/>
</dbReference>